<organism evidence="1">
    <name type="scientific">marine sediment metagenome</name>
    <dbReference type="NCBI Taxonomy" id="412755"/>
    <lineage>
        <taxon>unclassified sequences</taxon>
        <taxon>metagenomes</taxon>
        <taxon>ecological metagenomes</taxon>
    </lineage>
</organism>
<comment type="caution">
    <text evidence="1">The sequence shown here is derived from an EMBL/GenBank/DDBJ whole genome shotgun (WGS) entry which is preliminary data.</text>
</comment>
<sequence>MKYEVALNSETMSMKYAKVPSRRGQVVITHRKTNVPKELFEKLMITQPTNFLFYI</sequence>
<evidence type="ECO:0000313" key="1">
    <source>
        <dbReference type="EMBL" id="KKK73231.1"/>
    </source>
</evidence>
<protein>
    <submittedName>
        <fullName evidence="1">Uncharacterized protein</fullName>
    </submittedName>
</protein>
<name>A0A0F9AM05_9ZZZZ</name>
<reference evidence="1" key="1">
    <citation type="journal article" date="2015" name="Nature">
        <title>Complex archaea that bridge the gap between prokaryotes and eukaryotes.</title>
        <authorList>
            <person name="Spang A."/>
            <person name="Saw J.H."/>
            <person name="Jorgensen S.L."/>
            <person name="Zaremba-Niedzwiedzka K."/>
            <person name="Martijn J."/>
            <person name="Lind A.E."/>
            <person name="van Eijk R."/>
            <person name="Schleper C."/>
            <person name="Guy L."/>
            <person name="Ettema T.J."/>
        </authorList>
    </citation>
    <scope>NUCLEOTIDE SEQUENCE</scope>
</reference>
<feature type="non-terminal residue" evidence="1">
    <location>
        <position position="55"/>
    </location>
</feature>
<proteinExistence type="predicted"/>
<dbReference type="AlphaFoldDB" id="A0A0F9AM05"/>
<dbReference type="EMBL" id="LAZR01056879">
    <property type="protein sequence ID" value="KKK73231.1"/>
    <property type="molecule type" value="Genomic_DNA"/>
</dbReference>
<gene>
    <name evidence="1" type="ORF">LCGC14_2895890</name>
</gene>
<accession>A0A0F9AM05</accession>